<dbReference type="EMBL" id="CP108482">
    <property type="protein sequence ID" value="WUS57734.1"/>
    <property type="molecule type" value="Genomic_DNA"/>
</dbReference>
<evidence type="ECO:0000256" key="2">
    <source>
        <dbReference type="SAM" id="Phobius"/>
    </source>
</evidence>
<proteinExistence type="predicted"/>
<keyword evidence="2" id="KW-0472">Membrane</keyword>
<keyword evidence="4" id="KW-1185">Reference proteome</keyword>
<evidence type="ECO:0000256" key="1">
    <source>
        <dbReference type="SAM" id="MobiDB-lite"/>
    </source>
</evidence>
<reference evidence="3 4" key="1">
    <citation type="submission" date="2022-10" db="EMBL/GenBank/DDBJ databases">
        <title>The complete genomes of actinobacterial strains from the NBC collection.</title>
        <authorList>
            <person name="Joergensen T.S."/>
            <person name="Alvarez Arevalo M."/>
            <person name="Sterndorff E.B."/>
            <person name="Faurdal D."/>
            <person name="Vuksanovic O."/>
            <person name="Mourched A.-S."/>
            <person name="Charusanti P."/>
            <person name="Shaw S."/>
            <person name="Blin K."/>
            <person name="Weber T."/>
        </authorList>
    </citation>
    <scope>NUCLEOTIDE SEQUENCE [LARGE SCALE GENOMIC DNA]</scope>
    <source>
        <strain evidence="3 4">NBC_01247</strain>
    </source>
</reference>
<feature type="compositionally biased region" description="Basic and acidic residues" evidence="1">
    <location>
        <begin position="298"/>
        <end position="312"/>
    </location>
</feature>
<dbReference type="Pfam" id="PF17258">
    <property type="entry name" value="DUF5324"/>
    <property type="match status" value="1"/>
</dbReference>
<dbReference type="RefSeq" id="WP_329496507.1">
    <property type="nucleotide sequence ID" value="NZ_CP108460.1"/>
</dbReference>
<dbReference type="SUPFAM" id="SSF58113">
    <property type="entry name" value="Apolipoprotein A-I"/>
    <property type="match status" value="1"/>
</dbReference>
<feature type="compositionally biased region" description="Low complexity" evidence="1">
    <location>
        <begin position="235"/>
        <end position="264"/>
    </location>
</feature>
<dbReference type="InterPro" id="IPR035214">
    <property type="entry name" value="DUF5324"/>
</dbReference>
<feature type="region of interest" description="Disordered" evidence="1">
    <location>
        <begin position="215"/>
        <end position="312"/>
    </location>
</feature>
<keyword evidence="2" id="KW-0812">Transmembrane</keyword>
<gene>
    <name evidence="3" type="ORF">OG469_20785</name>
</gene>
<evidence type="ECO:0000313" key="3">
    <source>
        <dbReference type="EMBL" id="WUS57734.1"/>
    </source>
</evidence>
<accession>A0ABZ1WAI6</accession>
<protein>
    <submittedName>
        <fullName evidence="3">DUF5324 family protein</fullName>
    </submittedName>
</protein>
<feature type="compositionally biased region" description="Pro residues" evidence="1">
    <location>
        <begin position="285"/>
        <end position="296"/>
    </location>
</feature>
<name>A0ABZ1WAI6_9ACTN</name>
<feature type="transmembrane region" description="Helical" evidence="2">
    <location>
        <begin position="183"/>
        <end position="205"/>
    </location>
</feature>
<keyword evidence="2" id="KW-1133">Transmembrane helix</keyword>
<sequence>MTRLDSARETADKTKETLAPYAATAKDTALHLAGEAKQRMTPALEAIGPKVGETAERAWSGAANTARSARTQYDKHLAPQFGQAFSHLPPEAQQNALKAFHRAQEAALAARLSAAKMAGQTKATIGPKVAQAVEEARSTVVPVAQEAQIRGAAALTALQGHVTASEISDLAAKNAKKEQRNGWATGLAVAGTLAVGSGVIAWQWWRRQSNPEWLVEPPAVQDSPNTTHGGGSGPTGAHAAGSPTGSAAAGGTANGSPTGASGSPVNGSGPAEQAGQPPTDSTTPKPGPTPPPPGKPGPGDDHPKPHDPRKPH</sequence>
<dbReference type="Proteomes" id="UP001432014">
    <property type="component" value="Chromosome"/>
</dbReference>
<organism evidence="3 4">
    <name type="scientific">Kitasatospora herbaricolor</name>
    <dbReference type="NCBI Taxonomy" id="68217"/>
    <lineage>
        <taxon>Bacteria</taxon>
        <taxon>Bacillati</taxon>
        <taxon>Actinomycetota</taxon>
        <taxon>Actinomycetes</taxon>
        <taxon>Kitasatosporales</taxon>
        <taxon>Streptomycetaceae</taxon>
        <taxon>Kitasatospora</taxon>
    </lineage>
</organism>
<evidence type="ECO:0000313" key="4">
    <source>
        <dbReference type="Proteomes" id="UP001432014"/>
    </source>
</evidence>